<proteinExistence type="predicted"/>
<organism evidence="2 3">
    <name type="scientific">Cohnella hongkongensis</name>
    <dbReference type="NCBI Taxonomy" id="178337"/>
    <lineage>
        <taxon>Bacteria</taxon>
        <taxon>Bacillati</taxon>
        <taxon>Bacillota</taxon>
        <taxon>Bacilli</taxon>
        <taxon>Bacillales</taxon>
        <taxon>Paenibacillaceae</taxon>
        <taxon>Cohnella</taxon>
    </lineage>
</organism>
<evidence type="ECO:0000313" key="3">
    <source>
        <dbReference type="Proteomes" id="UP001596028"/>
    </source>
</evidence>
<feature type="signal peptide" evidence="1">
    <location>
        <begin position="1"/>
        <end position="23"/>
    </location>
</feature>
<protein>
    <submittedName>
        <fullName evidence="2">Uncharacterized protein</fullName>
    </submittedName>
</protein>
<evidence type="ECO:0000313" key="2">
    <source>
        <dbReference type="EMBL" id="MFC4597056.1"/>
    </source>
</evidence>
<evidence type="ECO:0000256" key="1">
    <source>
        <dbReference type="SAM" id="SignalP"/>
    </source>
</evidence>
<dbReference type="Proteomes" id="UP001596028">
    <property type="component" value="Unassembled WGS sequence"/>
</dbReference>
<comment type="caution">
    <text evidence="2">The sequence shown here is derived from an EMBL/GenBank/DDBJ whole genome shotgun (WGS) entry which is preliminary data.</text>
</comment>
<name>A0ABV9F558_9BACL</name>
<dbReference type="EMBL" id="JBHSEP010000001">
    <property type="protein sequence ID" value="MFC4597056.1"/>
    <property type="molecule type" value="Genomic_DNA"/>
</dbReference>
<gene>
    <name evidence="2" type="ORF">ACFO3S_02290</name>
</gene>
<dbReference type="RefSeq" id="WP_378091790.1">
    <property type="nucleotide sequence ID" value="NZ_JBHSEP010000001.1"/>
</dbReference>
<sequence>MKKVLVTIASIIASLSLALTAHAATYVSATANVTTPYKASSSTTGKGQYVLFECKIKNRNTTPNDSNTTSWGDCSLEKLSNGEYIPIKTLFVDETGNAGSSHSITYGGITLEDGVKYRVTSSLDPIHFDEKGYLYAALSTVS</sequence>
<feature type="chain" id="PRO_5046085129" evidence="1">
    <location>
        <begin position="24"/>
        <end position="142"/>
    </location>
</feature>
<reference evidence="3" key="1">
    <citation type="journal article" date="2019" name="Int. J. Syst. Evol. Microbiol.">
        <title>The Global Catalogue of Microorganisms (GCM) 10K type strain sequencing project: providing services to taxonomists for standard genome sequencing and annotation.</title>
        <authorList>
            <consortium name="The Broad Institute Genomics Platform"/>
            <consortium name="The Broad Institute Genome Sequencing Center for Infectious Disease"/>
            <person name="Wu L."/>
            <person name="Ma J."/>
        </authorList>
    </citation>
    <scope>NUCLEOTIDE SEQUENCE [LARGE SCALE GENOMIC DNA]</scope>
    <source>
        <strain evidence="3">CCUG 49571</strain>
    </source>
</reference>
<keyword evidence="1" id="KW-0732">Signal</keyword>
<keyword evidence="3" id="KW-1185">Reference proteome</keyword>
<accession>A0ABV9F558</accession>